<protein>
    <submittedName>
        <fullName evidence="1">Uncharacterized protein</fullName>
    </submittedName>
</protein>
<dbReference type="GeneID" id="26646295"/>
<evidence type="ECO:0000313" key="1">
    <source>
        <dbReference type="EMBL" id="AKA60930.1"/>
    </source>
</evidence>
<accession>A0A0E3JIU9</accession>
<keyword evidence="2" id="KW-1185">Reference proteome</keyword>
<organism evidence="1 2">
    <name type="scientific">Enterobacteria phage JenP1</name>
    <dbReference type="NCBI Taxonomy" id="1610837"/>
    <lineage>
        <taxon>Viruses</taxon>
        <taxon>Duplodnaviria</taxon>
        <taxon>Heunggongvirae</taxon>
        <taxon>Uroviricota</taxon>
        <taxon>Caudoviricetes</taxon>
        <taxon>Queuovirinae</taxon>
        <taxon>Nonagvirus</taxon>
        <taxon>Nonagvirus JenP1</taxon>
    </lineage>
</organism>
<dbReference type="Proteomes" id="UP000033023">
    <property type="component" value="Segment"/>
</dbReference>
<name>A0A0E3JIU9_9CAUD</name>
<reference evidence="2" key="2">
    <citation type="submission" date="2015-01" db="EMBL/GenBank/DDBJ databases">
        <title>Complete sequence of three novel 9g-like phages.</title>
        <authorList>
            <person name="Carstens A.B."/>
            <person name="Hansen L.H."/>
            <person name="Kot W."/>
        </authorList>
    </citation>
    <scope>NUCLEOTIDE SEQUENCE [LARGE SCALE GENOMIC DNA]</scope>
</reference>
<dbReference type="EMBL" id="KP719132">
    <property type="protein sequence ID" value="AKA60930.1"/>
    <property type="molecule type" value="Genomic_DNA"/>
</dbReference>
<dbReference type="OrthoDB" id="23131at10239"/>
<evidence type="ECO:0000313" key="2">
    <source>
        <dbReference type="Proteomes" id="UP000033023"/>
    </source>
</evidence>
<reference evidence="1 2" key="1">
    <citation type="journal article" date="2015" name="Genome Announc.">
        <title>Complete Genome Sequences of Four Novel Escherichia coli Bacteriophages Belonging to New Phage Groups.</title>
        <authorList>
            <person name="Carstens A.B."/>
            <person name="Kot W."/>
            <person name="Hansen L.H."/>
        </authorList>
    </citation>
    <scope>NUCLEOTIDE SEQUENCE [LARGE SCALE GENOMIC DNA]</scope>
</reference>
<dbReference type="RefSeq" id="YP_009220034.1">
    <property type="nucleotide sequence ID" value="NC_029028.1"/>
</dbReference>
<dbReference type="KEGG" id="vg:26646295"/>
<sequence length="71" mass="8329">MNKELQVALTQEEIDILQTDIFTLCERIKDAYEEGLFDKQWSQEVQTDEQLWNASSAKCIYDALIKQAMEQ</sequence>
<proteinExistence type="predicted"/>